<feature type="DNA-binding region" description="Homeobox" evidence="13">
    <location>
        <begin position="853"/>
        <end position="915"/>
    </location>
</feature>
<dbReference type="EC" id="5.1.3.2" evidence="7"/>
<comment type="pathway">
    <text evidence="4">Carbohydrate metabolism; galactose metabolism.</text>
</comment>
<gene>
    <name evidence="16" type="ORF">C4D60_Mb04t02590</name>
</gene>
<dbReference type="STRING" id="52838.A0A4S8K990"/>
<evidence type="ECO:0000256" key="11">
    <source>
        <dbReference type="ARBA" id="ARBA00023235"/>
    </source>
</evidence>
<evidence type="ECO:0000256" key="1">
    <source>
        <dbReference type="ARBA" id="ARBA00000083"/>
    </source>
</evidence>
<dbReference type="GO" id="GO:0006355">
    <property type="term" value="P:regulation of DNA-templated transcription"/>
    <property type="evidence" value="ECO:0007669"/>
    <property type="project" value="InterPro"/>
</dbReference>
<dbReference type="Pfam" id="PF05920">
    <property type="entry name" value="Homeobox_KN"/>
    <property type="match status" value="1"/>
</dbReference>
<comment type="similarity">
    <text evidence="5">Belongs to the TALE/BELL homeobox family.</text>
</comment>
<evidence type="ECO:0000313" key="17">
    <source>
        <dbReference type="Proteomes" id="UP000317650"/>
    </source>
</evidence>
<feature type="domain" description="Homeobox" evidence="15">
    <location>
        <begin position="851"/>
        <end position="914"/>
    </location>
</feature>
<dbReference type="FunFam" id="3.40.50.720:FF:000040">
    <property type="entry name" value="UDP-glucose 4-epimerase"/>
    <property type="match status" value="1"/>
</dbReference>
<keyword evidence="10 13" id="KW-0371">Homeobox</keyword>
<evidence type="ECO:0000256" key="12">
    <source>
        <dbReference type="ARBA" id="ARBA00023242"/>
    </source>
</evidence>
<feature type="region of interest" description="Disordered" evidence="14">
    <location>
        <begin position="927"/>
        <end position="949"/>
    </location>
</feature>
<sequence>MARRILVTGGAGYIGSHTVLQLLFAGFGVVVVDNLDNSSEVAVERVTALAGKYGKNLTFYRIDLRDKDALDKLFASTKFDAVVHFAGLKAVGESVQKPLLYYNNNIVGTIALLEAMVRHGCKKLVFSSSATVYGWPKKVPCTEESPLCAMNPYGRTKLMIEDICRDIHRADKDWNIILLRYFNPIGAHPSGNIGEDPRGFPNNLMPFVQQVAVGRRPALTVFGNDYSTKDGTGVRDYIHVVDLADGHIAALQKLFKSSNLGCEVYNLGTGKGTSVLEMVAAFEKTSGKKIPVVKAGRRPGDAEILYASTRKAEKELKWKYHFFLEPKEWYSYSQHLVRAASGDTLAEMVVAERSGGREDKGVEGRMGMGPKKPAVKDLRRNWLCLTIRQQANALHMHKGGSTSQPGIKDQNFHEQIMSGNTLFPSLQEESQNNVSPAYYGGFLTPVGYATFDDCVGKNELEEQTEVPLLSSMPLQYNVADTNGLEEDFSTVNLSSSASFPLQEMKISMPRNNFNALATQNVTEVLASKTGGSLNKQFDYVRYSDETLKHQVPSSTTSIVHPSCYIKEFSKPELCSDILTPKFLSYYTPSNELSLSLGSSRPSMSKMLDISDQFSEINCSGIDQVPPKNSRYCSDELGEYSLVVNSLHDVRLGIGTELGNDQHCPGIQEFSTCSGPVNLYGILTSRYFSVTQQILSEVSSYIQLDDSLSGISFSSSCSSERGLVITRSMDFQSSFGDIESQDHVEKLQALETTREKSQLLTMLQLVDLKYKQCLEEVSGVISLYDDATKSAVPQFSSGFALHTINMLYKNLRERITRSILLVNQQSERKEGRVRAIESSFLQRHWALQQVRRNDWRPKRGLPEKSVSVLRAWMFQNFTHPYPSDGEKNLLALRSGLTRSQVSNWFINARVRLWKPMIEEMYLELGKRNGGEDGAEEECRSHETTKVRESS</sequence>
<dbReference type="GO" id="GO:0005829">
    <property type="term" value="C:cytosol"/>
    <property type="evidence" value="ECO:0007669"/>
    <property type="project" value="TreeGrafter"/>
</dbReference>
<dbReference type="InterPro" id="IPR036291">
    <property type="entry name" value="NAD(P)-bd_dom_sf"/>
</dbReference>
<dbReference type="EMBL" id="PYDT01000001">
    <property type="protein sequence ID" value="THU71548.1"/>
    <property type="molecule type" value="Genomic_DNA"/>
</dbReference>
<evidence type="ECO:0000256" key="5">
    <source>
        <dbReference type="ARBA" id="ARBA00006454"/>
    </source>
</evidence>
<dbReference type="GO" id="GO:0003978">
    <property type="term" value="F:UDP-glucose 4-epimerase activity"/>
    <property type="evidence" value="ECO:0007669"/>
    <property type="project" value="UniProtKB-EC"/>
</dbReference>
<evidence type="ECO:0000256" key="7">
    <source>
        <dbReference type="ARBA" id="ARBA00013189"/>
    </source>
</evidence>
<keyword evidence="12 13" id="KW-0539">Nucleus</keyword>
<evidence type="ECO:0000256" key="14">
    <source>
        <dbReference type="SAM" id="MobiDB-lite"/>
    </source>
</evidence>
<evidence type="ECO:0000313" key="16">
    <source>
        <dbReference type="EMBL" id="THU71548.1"/>
    </source>
</evidence>
<dbReference type="AlphaFoldDB" id="A0A4S8K990"/>
<dbReference type="InterPro" id="IPR016040">
    <property type="entry name" value="NAD(P)-bd_dom"/>
</dbReference>
<keyword evidence="9 13" id="KW-0238">DNA-binding</keyword>
<proteinExistence type="inferred from homology"/>
<dbReference type="NCBIfam" id="NF007956">
    <property type="entry name" value="PRK10675.1"/>
    <property type="match status" value="1"/>
</dbReference>
<dbReference type="SMART" id="SM00389">
    <property type="entry name" value="HOX"/>
    <property type="match status" value="1"/>
</dbReference>
<name>A0A4S8K990_MUSBA</name>
<dbReference type="CDD" id="cd05247">
    <property type="entry name" value="UDP_G4E_1_SDR_e"/>
    <property type="match status" value="1"/>
</dbReference>
<dbReference type="InterPro" id="IPR005886">
    <property type="entry name" value="UDP_G4E"/>
</dbReference>
<dbReference type="Gene3D" id="3.90.25.10">
    <property type="entry name" value="UDP-galactose 4-epimerase, domain 1"/>
    <property type="match status" value="1"/>
</dbReference>
<comment type="cofactor">
    <cofactor evidence="2">
        <name>NAD(+)</name>
        <dbReference type="ChEBI" id="CHEBI:57540"/>
    </cofactor>
</comment>
<dbReference type="InterPro" id="IPR008422">
    <property type="entry name" value="KN_HD"/>
</dbReference>
<dbReference type="InterPro" id="IPR006563">
    <property type="entry name" value="POX_dom"/>
</dbReference>
<comment type="subcellular location">
    <subcellularLocation>
        <location evidence="3 13">Nucleus</location>
    </subcellularLocation>
</comment>
<dbReference type="InterPro" id="IPR001356">
    <property type="entry name" value="HD"/>
</dbReference>
<dbReference type="Pfam" id="PF07526">
    <property type="entry name" value="POX"/>
    <property type="match status" value="1"/>
</dbReference>
<comment type="caution">
    <text evidence="16">The sequence shown here is derived from an EMBL/GenBank/DDBJ whole genome shotgun (WGS) entry which is preliminary data.</text>
</comment>
<comment type="similarity">
    <text evidence="6">Belongs to the NAD(P)-dependent epimerase/dehydratase family.</text>
</comment>
<dbReference type="SUPFAM" id="SSF46689">
    <property type="entry name" value="Homeodomain-like"/>
    <property type="match status" value="1"/>
</dbReference>
<dbReference type="PANTHER" id="PTHR43725:SF47">
    <property type="entry name" value="UDP-GLUCOSE 4-EPIMERASE"/>
    <property type="match status" value="1"/>
</dbReference>
<evidence type="ECO:0000256" key="6">
    <source>
        <dbReference type="ARBA" id="ARBA00007637"/>
    </source>
</evidence>
<reference evidence="16 17" key="1">
    <citation type="journal article" date="2019" name="Nat. Plants">
        <title>Genome sequencing of Musa balbisiana reveals subgenome evolution and function divergence in polyploid bananas.</title>
        <authorList>
            <person name="Yao X."/>
        </authorList>
    </citation>
    <scope>NUCLEOTIDE SEQUENCE [LARGE SCALE GENOMIC DNA]</scope>
    <source>
        <strain evidence="17">cv. DH-PKW</strain>
        <tissue evidence="16">Leaves</tissue>
    </source>
</reference>
<keyword evidence="11" id="KW-0413">Isomerase</keyword>
<evidence type="ECO:0000256" key="2">
    <source>
        <dbReference type="ARBA" id="ARBA00001911"/>
    </source>
</evidence>
<dbReference type="Gene3D" id="1.10.10.60">
    <property type="entry name" value="Homeodomain-like"/>
    <property type="match status" value="1"/>
</dbReference>
<dbReference type="SMART" id="SM00574">
    <property type="entry name" value="POX"/>
    <property type="match status" value="1"/>
</dbReference>
<organism evidence="16 17">
    <name type="scientific">Musa balbisiana</name>
    <name type="common">Banana</name>
    <dbReference type="NCBI Taxonomy" id="52838"/>
    <lineage>
        <taxon>Eukaryota</taxon>
        <taxon>Viridiplantae</taxon>
        <taxon>Streptophyta</taxon>
        <taxon>Embryophyta</taxon>
        <taxon>Tracheophyta</taxon>
        <taxon>Spermatophyta</taxon>
        <taxon>Magnoliopsida</taxon>
        <taxon>Liliopsida</taxon>
        <taxon>Zingiberales</taxon>
        <taxon>Musaceae</taxon>
        <taxon>Musa</taxon>
    </lineage>
</organism>
<evidence type="ECO:0000256" key="4">
    <source>
        <dbReference type="ARBA" id="ARBA00004947"/>
    </source>
</evidence>
<dbReference type="CDD" id="cd00086">
    <property type="entry name" value="homeodomain"/>
    <property type="match status" value="1"/>
</dbReference>
<dbReference type="InterPro" id="IPR009057">
    <property type="entry name" value="Homeodomain-like_sf"/>
</dbReference>
<protein>
    <recommendedName>
        <fullName evidence="7">UDP-glucose 4-epimerase</fullName>
        <ecNumber evidence="7">5.1.3.2</ecNumber>
    </recommendedName>
</protein>
<dbReference type="Gene3D" id="3.40.50.720">
    <property type="entry name" value="NAD(P)-binding Rossmann-like Domain"/>
    <property type="match status" value="1"/>
</dbReference>
<dbReference type="NCBIfam" id="TIGR01179">
    <property type="entry name" value="galE"/>
    <property type="match status" value="1"/>
</dbReference>
<dbReference type="GO" id="GO:0003677">
    <property type="term" value="F:DNA binding"/>
    <property type="evidence" value="ECO:0007669"/>
    <property type="project" value="UniProtKB-UniRule"/>
</dbReference>
<evidence type="ECO:0000256" key="3">
    <source>
        <dbReference type="ARBA" id="ARBA00004123"/>
    </source>
</evidence>
<keyword evidence="17" id="KW-1185">Reference proteome</keyword>
<dbReference type="GO" id="GO:0005634">
    <property type="term" value="C:nucleus"/>
    <property type="evidence" value="ECO:0007669"/>
    <property type="project" value="UniProtKB-SubCell"/>
</dbReference>
<dbReference type="PANTHER" id="PTHR43725">
    <property type="entry name" value="UDP-GLUCOSE 4-EPIMERASE"/>
    <property type="match status" value="1"/>
</dbReference>
<evidence type="ECO:0000256" key="10">
    <source>
        <dbReference type="ARBA" id="ARBA00023155"/>
    </source>
</evidence>
<keyword evidence="8" id="KW-0520">NAD</keyword>
<evidence type="ECO:0000256" key="9">
    <source>
        <dbReference type="ARBA" id="ARBA00023125"/>
    </source>
</evidence>
<accession>A0A4S8K990</accession>
<dbReference type="Proteomes" id="UP000317650">
    <property type="component" value="Chromosome 4"/>
</dbReference>
<dbReference type="GO" id="GO:0006012">
    <property type="term" value="P:galactose metabolic process"/>
    <property type="evidence" value="ECO:0007669"/>
    <property type="project" value="InterPro"/>
</dbReference>
<evidence type="ECO:0000256" key="13">
    <source>
        <dbReference type="PROSITE-ProRule" id="PRU00108"/>
    </source>
</evidence>
<dbReference type="SUPFAM" id="SSF51735">
    <property type="entry name" value="NAD(P)-binding Rossmann-fold domains"/>
    <property type="match status" value="1"/>
</dbReference>
<dbReference type="Pfam" id="PF16363">
    <property type="entry name" value="GDP_Man_Dehyd"/>
    <property type="match status" value="1"/>
</dbReference>
<dbReference type="PROSITE" id="PS50071">
    <property type="entry name" value="HOMEOBOX_2"/>
    <property type="match status" value="1"/>
</dbReference>
<evidence type="ECO:0000256" key="8">
    <source>
        <dbReference type="ARBA" id="ARBA00023027"/>
    </source>
</evidence>
<comment type="catalytic activity">
    <reaction evidence="1">
        <text>UDP-alpha-D-glucose = UDP-alpha-D-galactose</text>
        <dbReference type="Rhea" id="RHEA:22168"/>
        <dbReference type="ChEBI" id="CHEBI:58885"/>
        <dbReference type="ChEBI" id="CHEBI:66914"/>
        <dbReference type="EC" id="5.1.3.2"/>
    </reaction>
</comment>
<evidence type="ECO:0000259" key="15">
    <source>
        <dbReference type="PROSITE" id="PS50071"/>
    </source>
</evidence>